<dbReference type="InterPro" id="IPR029030">
    <property type="entry name" value="Caspase-like_dom_sf"/>
</dbReference>
<dbReference type="EMBL" id="CAJPEV010006567">
    <property type="protein sequence ID" value="CAG0904215.1"/>
    <property type="molecule type" value="Genomic_DNA"/>
</dbReference>
<dbReference type="Proteomes" id="UP000677054">
    <property type="component" value="Unassembled WGS sequence"/>
</dbReference>
<feature type="domain" description="Caspase family p20" evidence="6">
    <location>
        <begin position="25"/>
        <end position="149"/>
    </location>
</feature>
<keyword evidence="4" id="KW-0788">Thiol protease</keyword>
<dbReference type="EMBL" id="LR906084">
    <property type="protein sequence ID" value="CAD7253748.1"/>
    <property type="molecule type" value="Genomic_DNA"/>
</dbReference>
<dbReference type="AlphaFoldDB" id="A0A7R9AGE1"/>
<dbReference type="InterPro" id="IPR002398">
    <property type="entry name" value="Pept_C14"/>
</dbReference>
<dbReference type="GO" id="GO:0005737">
    <property type="term" value="C:cytoplasm"/>
    <property type="evidence" value="ECO:0007669"/>
    <property type="project" value="TreeGrafter"/>
</dbReference>
<dbReference type="GO" id="GO:0043525">
    <property type="term" value="P:positive regulation of neuron apoptotic process"/>
    <property type="evidence" value="ECO:0007669"/>
    <property type="project" value="TreeGrafter"/>
</dbReference>
<evidence type="ECO:0000256" key="5">
    <source>
        <dbReference type="ARBA" id="ARBA00023145"/>
    </source>
</evidence>
<dbReference type="Pfam" id="PF00656">
    <property type="entry name" value="Peptidase_C14"/>
    <property type="match status" value="1"/>
</dbReference>
<dbReference type="PROSITE" id="PS01122">
    <property type="entry name" value="CASPASE_CYS"/>
    <property type="match status" value="1"/>
</dbReference>
<dbReference type="PROSITE" id="PS50208">
    <property type="entry name" value="CASPASE_P20"/>
    <property type="match status" value="1"/>
</dbReference>
<dbReference type="PANTHER" id="PTHR10454">
    <property type="entry name" value="CASPASE"/>
    <property type="match status" value="1"/>
</dbReference>
<evidence type="ECO:0000259" key="6">
    <source>
        <dbReference type="PROSITE" id="PS50208"/>
    </source>
</evidence>
<organism evidence="7">
    <name type="scientific">Darwinula stevensoni</name>
    <dbReference type="NCBI Taxonomy" id="69355"/>
    <lineage>
        <taxon>Eukaryota</taxon>
        <taxon>Metazoa</taxon>
        <taxon>Ecdysozoa</taxon>
        <taxon>Arthropoda</taxon>
        <taxon>Crustacea</taxon>
        <taxon>Oligostraca</taxon>
        <taxon>Ostracoda</taxon>
        <taxon>Podocopa</taxon>
        <taxon>Podocopida</taxon>
        <taxon>Darwinulocopina</taxon>
        <taxon>Darwinuloidea</taxon>
        <taxon>Darwinulidae</taxon>
        <taxon>Darwinula</taxon>
    </lineage>
</organism>
<proteinExistence type="inferred from homology"/>
<dbReference type="SMART" id="SM00115">
    <property type="entry name" value="CASc"/>
    <property type="match status" value="1"/>
</dbReference>
<evidence type="ECO:0000256" key="4">
    <source>
        <dbReference type="ARBA" id="ARBA00022807"/>
    </source>
</evidence>
<keyword evidence="8" id="KW-1185">Reference proteome</keyword>
<evidence type="ECO:0000313" key="7">
    <source>
        <dbReference type="EMBL" id="CAD7253748.1"/>
    </source>
</evidence>
<dbReference type="InterPro" id="IPR016129">
    <property type="entry name" value="Caspase_his_AS"/>
</dbReference>
<evidence type="ECO:0000256" key="3">
    <source>
        <dbReference type="ARBA" id="ARBA00022801"/>
    </source>
</evidence>
<sequence>MWDSEDAIRVGVSKLARDYKMDHPRRGKALVFNNKLFHSSLDLGIRNGTDEDRDSLRHTLALLGFEVQVFNDKSYKETIKVIKNVAKENHEQYDCLAVCFLSHGEHGWIYAYDEAFQPDRLWLPFAADLCPTLAGKPKLFFIQACRGKLVDKGVTLTFDESTTDSKKDTDFYRIPVCADFLVTYSTVPGMMFTSFTLRDSRNI</sequence>
<name>A0A7R9AGE1_9CRUS</name>
<dbReference type="OrthoDB" id="6116485at2759"/>
<keyword evidence="2" id="KW-0645">Protease</keyword>
<reference evidence="7" key="1">
    <citation type="submission" date="2020-11" db="EMBL/GenBank/DDBJ databases">
        <authorList>
            <person name="Tran Van P."/>
        </authorList>
    </citation>
    <scope>NUCLEOTIDE SEQUENCE</scope>
</reference>
<dbReference type="InterPro" id="IPR011600">
    <property type="entry name" value="Pept_C14_caspase"/>
</dbReference>
<keyword evidence="5" id="KW-0865">Zymogen</keyword>
<dbReference type="InterPro" id="IPR015917">
    <property type="entry name" value="Pept_C14A"/>
</dbReference>
<dbReference type="InterPro" id="IPR001309">
    <property type="entry name" value="Pept_C14_p20"/>
</dbReference>
<dbReference type="PROSITE" id="PS01121">
    <property type="entry name" value="CASPASE_HIS"/>
    <property type="match status" value="1"/>
</dbReference>
<evidence type="ECO:0000256" key="1">
    <source>
        <dbReference type="ARBA" id="ARBA00010134"/>
    </source>
</evidence>
<feature type="non-terminal residue" evidence="7">
    <location>
        <position position="1"/>
    </location>
</feature>
<dbReference type="GO" id="GO:0004197">
    <property type="term" value="F:cysteine-type endopeptidase activity"/>
    <property type="evidence" value="ECO:0007669"/>
    <property type="project" value="InterPro"/>
</dbReference>
<keyword evidence="3" id="KW-0378">Hydrolase</keyword>
<dbReference type="PRINTS" id="PR00376">
    <property type="entry name" value="IL1BCENZYME"/>
</dbReference>
<dbReference type="GO" id="GO:0006915">
    <property type="term" value="P:apoptotic process"/>
    <property type="evidence" value="ECO:0007669"/>
    <property type="project" value="TreeGrafter"/>
</dbReference>
<evidence type="ECO:0000256" key="2">
    <source>
        <dbReference type="ARBA" id="ARBA00022670"/>
    </source>
</evidence>
<dbReference type="Gene3D" id="3.40.50.1460">
    <property type="match status" value="1"/>
</dbReference>
<dbReference type="PANTHER" id="PTHR10454:SF245">
    <property type="entry name" value="CASPASE-RELATED"/>
    <property type="match status" value="1"/>
</dbReference>
<gene>
    <name evidence="7" type="ORF">DSTB1V02_LOCUS13495</name>
</gene>
<evidence type="ECO:0000313" key="8">
    <source>
        <dbReference type="Proteomes" id="UP000677054"/>
    </source>
</evidence>
<dbReference type="GO" id="GO:0006508">
    <property type="term" value="P:proteolysis"/>
    <property type="evidence" value="ECO:0007669"/>
    <property type="project" value="UniProtKB-KW"/>
</dbReference>
<protein>
    <recommendedName>
        <fullName evidence="6">Caspase family p20 domain-containing protein</fullName>
    </recommendedName>
</protein>
<accession>A0A7R9AGE1</accession>
<comment type="similarity">
    <text evidence="1">Belongs to the peptidase C14A family.</text>
</comment>
<dbReference type="SUPFAM" id="SSF52129">
    <property type="entry name" value="Caspase-like"/>
    <property type="match status" value="1"/>
</dbReference>
<dbReference type="InterPro" id="IPR033139">
    <property type="entry name" value="Caspase_cys_AS"/>
</dbReference>